<feature type="transmembrane region" description="Helical" evidence="1">
    <location>
        <begin position="101"/>
        <end position="121"/>
    </location>
</feature>
<feature type="transmembrane region" description="Helical" evidence="1">
    <location>
        <begin position="44"/>
        <end position="62"/>
    </location>
</feature>
<accession>A0ABT2C6Y0</accession>
<evidence type="ECO:0000313" key="3">
    <source>
        <dbReference type="Proteomes" id="UP001165263"/>
    </source>
</evidence>
<feature type="transmembrane region" description="Helical" evidence="1">
    <location>
        <begin position="12"/>
        <end position="32"/>
    </location>
</feature>
<organism evidence="2 3">
    <name type="scientific">Telluria mixta</name>
    <dbReference type="NCBI Taxonomy" id="34071"/>
    <lineage>
        <taxon>Bacteria</taxon>
        <taxon>Pseudomonadati</taxon>
        <taxon>Pseudomonadota</taxon>
        <taxon>Betaproteobacteria</taxon>
        <taxon>Burkholderiales</taxon>
        <taxon>Oxalobacteraceae</taxon>
        <taxon>Telluria group</taxon>
        <taxon>Telluria</taxon>
    </lineage>
</organism>
<name>A0ABT2C6Y0_9BURK</name>
<reference evidence="2" key="1">
    <citation type="submission" date="2022-08" db="EMBL/GenBank/DDBJ databases">
        <title>Reclassification of Massilia species as members of the genera Telluria, Duganella, Pseudoduganella, Mokoshia gen. nov. and Zemynaea gen. nov. using orthogonal and non-orthogonal genome-based approaches.</title>
        <authorList>
            <person name="Bowman J.P."/>
        </authorList>
    </citation>
    <scope>NUCLEOTIDE SEQUENCE</scope>
    <source>
        <strain evidence="2">LMG 11547</strain>
    </source>
</reference>
<keyword evidence="1" id="KW-1133">Transmembrane helix</keyword>
<keyword evidence="3" id="KW-1185">Reference proteome</keyword>
<dbReference type="EMBL" id="JANUHC010000012">
    <property type="protein sequence ID" value="MCS0633105.1"/>
    <property type="molecule type" value="Genomic_DNA"/>
</dbReference>
<evidence type="ECO:0000313" key="2">
    <source>
        <dbReference type="EMBL" id="MCS0633105.1"/>
    </source>
</evidence>
<feature type="transmembrane region" description="Helical" evidence="1">
    <location>
        <begin position="69"/>
        <end position="89"/>
    </location>
</feature>
<dbReference type="Proteomes" id="UP001165263">
    <property type="component" value="Unassembled WGS sequence"/>
</dbReference>
<keyword evidence="1" id="KW-0472">Membrane</keyword>
<protein>
    <submittedName>
        <fullName evidence="2">Uncharacterized protein</fullName>
    </submittedName>
</protein>
<keyword evidence="1" id="KW-0812">Transmembrane</keyword>
<gene>
    <name evidence="2" type="ORF">NX786_27605</name>
</gene>
<evidence type="ECO:0000256" key="1">
    <source>
        <dbReference type="SAM" id="Phobius"/>
    </source>
</evidence>
<proteinExistence type="predicted"/>
<comment type="caution">
    <text evidence="2">The sequence shown here is derived from an EMBL/GenBank/DDBJ whole genome shotgun (WGS) entry which is preliminary data.</text>
</comment>
<sequence>MREVSLSRLYLLRAMYLLVVVGLGVFAVPSILRHAGQRELAQGIVDAMLLAFWLLSMLGLRYPLQMLPVLLWELVWKVLWLGMVAWPAWRAGTMDADTAENAFNCSFVVLVPLVLPWGYLVRHYLRAPGDPWRAQDAAAPERKVAEA</sequence>
<dbReference type="RefSeq" id="WP_259452090.1">
    <property type="nucleotide sequence ID" value="NZ_CP119520.1"/>
</dbReference>